<evidence type="ECO:0000313" key="9">
    <source>
        <dbReference type="EMBL" id="MEY8246454.1"/>
    </source>
</evidence>
<evidence type="ECO:0000256" key="2">
    <source>
        <dbReference type="ARBA" id="ARBA00006275"/>
    </source>
</evidence>
<comment type="similarity">
    <text evidence="2">Belongs to the SusD family.</text>
</comment>
<gene>
    <name evidence="9" type="ORF">AAK873_12625</name>
</gene>
<reference evidence="9 10" key="1">
    <citation type="submission" date="2024-03" db="EMBL/GenBank/DDBJ databases">
        <title>Mouse gut bacterial collection (mGBC) of GemPharmatech.</title>
        <authorList>
            <person name="He Y."/>
            <person name="Dong L."/>
            <person name="Wu D."/>
            <person name="Gao X."/>
            <person name="Lin Z."/>
        </authorList>
    </citation>
    <scope>NUCLEOTIDE SEQUENCE [LARGE SCALE GENOMIC DNA]</scope>
    <source>
        <strain evidence="9 10">54-13</strain>
    </source>
</reference>
<dbReference type="InterPro" id="IPR011990">
    <property type="entry name" value="TPR-like_helical_dom_sf"/>
</dbReference>
<evidence type="ECO:0000256" key="4">
    <source>
        <dbReference type="ARBA" id="ARBA00023136"/>
    </source>
</evidence>
<dbReference type="SUPFAM" id="SSF48452">
    <property type="entry name" value="TPR-like"/>
    <property type="match status" value="1"/>
</dbReference>
<comment type="caution">
    <text evidence="9">The sequence shown here is derived from an EMBL/GenBank/DDBJ whole genome shotgun (WGS) entry which is preliminary data.</text>
</comment>
<dbReference type="EMBL" id="JBCLPP010000049">
    <property type="protein sequence ID" value="MEY8246454.1"/>
    <property type="molecule type" value="Genomic_DNA"/>
</dbReference>
<dbReference type="Proteomes" id="UP001565200">
    <property type="component" value="Unassembled WGS sequence"/>
</dbReference>
<comment type="subcellular location">
    <subcellularLocation>
        <location evidence="1">Cell outer membrane</location>
    </subcellularLocation>
</comment>
<accession>A0ABV4CYG4</accession>
<evidence type="ECO:0000256" key="6">
    <source>
        <dbReference type="SAM" id="MobiDB-lite"/>
    </source>
</evidence>
<feature type="compositionally biased region" description="Polar residues" evidence="6">
    <location>
        <begin position="513"/>
        <end position="525"/>
    </location>
</feature>
<evidence type="ECO:0000256" key="5">
    <source>
        <dbReference type="ARBA" id="ARBA00023237"/>
    </source>
</evidence>
<sequence>KGLGLFCSRGSSELASRGQSASAFPITDDQRQDVIENMPEKLKDAVTAIFANFYATEGAYDDMLDFGYPTIMITLDSRSQDFITTEPGAYGWFEAPVKFQDNTATSPSSRIIWGIMYNTIFSANEVLGMIDADTDNETYKFYIGQAHAARAYAYWVLAQVYQFNYVGNEDAPCVPIITDKNAEEALINGAKRSSVGDVYTQMINDLNRAEELMDGNSHALRDDNRYIDLDVVKAIRARVYLCMQKYDKAADDAYDVLMSGSFYPLSVDEAGVPGFNVLDTHNWIWGIPVSEVDARGLYTFTGFMGSYSYGYAYAGMWQTINSGFFDEIPDEDVRKSWWISTDRYSNAYNYSAMYGPYTAAQYLDGMGAPDYAVTKFAPYKDVLEQTLGACDVPLIRIEEMQLILAESLAMGSSPGDGKDMLESFVNRYRWLDAENPYVCPATTPEGIRDEIWRQRRIELWGEGMAYFDCMRLNKGIDRSNAENCGDEFKFKIPAGEAVLLYQIPNAEIEGNPALTTADQNPTGSAQPFLVQ</sequence>
<feature type="non-terminal residue" evidence="9">
    <location>
        <position position="1"/>
    </location>
</feature>
<keyword evidence="4" id="KW-0472">Membrane</keyword>
<feature type="domain" description="SusD-like N-terminal" evidence="8">
    <location>
        <begin position="108"/>
        <end position="217"/>
    </location>
</feature>
<feature type="domain" description="RagB/SusD" evidence="7">
    <location>
        <begin position="324"/>
        <end position="521"/>
    </location>
</feature>
<feature type="region of interest" description="Disordered" evidence="6">
    <location>
        <begin position="512"/>
        <end position="531"/>
    </location>
</feature>
<evidence type="ECO:0000259" key="7">
    <source>
        <dbReference type="Pfam" id="PF07980"/>
    </source>
</evidence>
<dbReference type="Pfam" id="PF07980">
    <property type="entry name" value="SusD_RagB"/>
    <property type="match status" value="1"/>
</dbReference>
<name>A0ABV4CYG4_9BACT</name>
<dbReference type="Gene3D" id="1.25.40.390">
    <property type="match status" value="1"/>
</dbReference>
<dbReference type="RefSeq" id="WP_369863891.1">
    <property type="nucleotide sequence ID" value="NZ_JBCLPP010000049.1"/>
</dbReference>
<protein>
    <submittedName>
        <fullName evidence="9">RagB/SusD family nutrient uptake outer membrane protein</fullName>
    </submittedName>
</protein>
<proteinExistence type="inferred from homology"/>
<evidence type="ECO:0000313" key="10">
    <source>
        <dbReference type="Proteomes" id="UP001565200"/>
    </source>
</evidence>
<dbReference type="InterPro" id="IPR012944">
    <property type="entry name" value="SusD_RagB_dom"/>
</dbReference>
<evidence type="ECO:0000256" key="3">
    <source>
        <dbReference type="ARBA" id="ARBA00022729"/>
    </source>
</evidence>
<keyword evidence="5" id="KW-0998">Cell outer membrane</keyword>
<evidence type="ECO:0000259" key="8">
    <source>
        <dbReference type="Pfam" id="PF14322"/>
    </source>
</evidence>
<organism evidence="9 10">
    <name type="scientific">Heminiphilus faecis</name>
    <dbReference type="NCBI Taxonomy" id="2601703"/>
    <lineage>
        <taxon>Bacteria</taxon>
        <taxon>Pseudomonadati</taxon>
        <taxon>Bacteroidota</taxon>
        <taxon>Bacteroidia</taxon>
        <taxon>Bacteroidales</taxon>
        <taxon>Muribaculaceae</taxon>
        <taxon>Heminiphilus</taxon>
    </lineage>
</organism>
<keyword evidence="10" id="KW-1185">Reference proteome</keyword>
<dbReference type="InterPro" id="IPR033985">
    <property type="entry name" value="SusD-like_N"/>
</dbReference>
<dbReference type="Pfam" id="PF14322">
    <property type="entry name" value="SusD-like_3"/>
    <property type="match status" value="1"/>
</dbReference>
<keyword evidence="3" id="KW-0732">Signal</keyword>
<evidence type="ECO:0000256" key="1">
    <source>
        <dbReference type="ARBA" id="ARBA00004442"/>
    </source>
</evidence>